<protein>
    <submittedName>
        <fullName evidence="3">Phage head morphogenesis protein</fullName>
    </submittedName>
</protein>
<feature type="domain" description="Phage-Barnase-EndoU-ColicinE5/D-RelE like nuclease 3" evidence="2">
    <location>
        <begin position="317"/>
        <end position="422"/>
    </location>
</feature>
<evidence type="ECO:0000313" key="3">
    <source>
        <dbReference type="EMBL" id="OOF86717.1"/>
    </source>
</evidence>
<organism evidence="3 4">
    <name type="scientific">Rodentibacter ratti</name>
    <dbReference type="NCBI Taxonomy" id="1906745"/>
    <lineage>
        <taxon>Bacteria</taxon>
        <taxon>Pseudomonadati</taxon>
        <taxon>Pseudomonadota</taxon>
        <taxon>Gammaproteobacteria</taxon>
        <taxon>Pasteurellales</taxon>
        <taxon>Pasteurellaceae</taxon>
        <taxon>Rodentibacter</taxon>
    </lineage>
</organism>
<dbReference type="Pfam" id="PF04233">
    <property type="entry name" value="Phage_Mu_F"/>
    <property type="match status" value="1"/>
</dbReference>
<gene>
    <name evidence="3" type="ORF">BKG93_02325</name>
</gene>
<dbReference type="Proteomes" id="UP000189549">
    <property type="component" value="Unassembled WGS sequence"/>
</dbReference>
<dbReference type="Pfam" id="PF18812">
    <property type="entry name" value="PBECR3"/>
    <property type="match status" value="1"/>
</dbReference>
<dbReference type="RefSeq" id="WP_077475297.1">
    <property type="nucleotide sequence ID" value="NZ_MLAH01000012.1"/>
</dbReference>
<evidence type="ECO:0000259" key="1">
    <source>
        <dbReference type="Pfam" id="PF04233"/>
    </source>
</evidence>
<dbReference type="AlphaFoldDB" id="A0A1V3L9V1"/>
<dbReference type="NCBIfam" id="TIGR01641">
    <property type="entry name" value="phageSPP1_gp7"/>
    <property type="match status" value="1"/>
</dbReference>
<dbReference type="InterPro" id="IPR041301">
    <property type="entry name" value="PBECR3"/>
</dbReference>
<reference evidence="3 4" key="1">
    <citation type="submission" date="2016-10" db="EMBL/GenBank/DDBJ databases">
        <title>Rodentibacter gen. nov. and new species.</title>
        <authorList>
            <person name="Christensen H."/>
        </authorList>
    </citation>
    <scope>NUCLEOTIDE SEQUENCE [LARGE SCALE GENOMIC DNA]</scope>
    <source>
        <strain evidence="3 4">Ppn157</strain>
    </source>
</reference>
<feature type="domain" description="Phage head morphogenesis" evidence="1">
    <location>
        <begin position="56"/>
        <end position="187"/>
    </location>
</feature>
<accession>A0A1V3L9V1</accession>
<name>A0A1V3L9V1_9PAST</name>
<evidence type="ECO:0000259" key="2">
    <source>
        <dbReference type="Pfam" id="PF18812"/>
    </source>
</evidence>
<evidence type="ECO:0000313" key="4">
    <source>
        <dbReference type="Proteomes" id="UP000189549"/>
    </source>
</evidence>
<sequence>MPNLSFALGLPSKKAIEFLKSKKAFLDHIDEKGLMESARAKAARIANLSSLEMMKDIYQSLIEAQQQGQPFGEWQKSIFEHFKKKGWIAGYDKGYLLADPKTGEYFGTPRRLETIYRTNMQAAYSAERYQQMRDNADSRPYWQYSAVNDDRTRPSHSAMNGLVYRYDDPFWNVFYPPNGFNCRCSVIALGERDIARRNLVVGNGEERLIDYERKINATQTEKTTAFKLSDDKWVVTDRGFDYNVGRMMYKPNLDQYPEALAHQFAKREMGGEGFKFDFRQFEKDFFPYIEEYKKLKGSKEREAFLKPIRERFRMEYKFTAGVLSKETKKQINTELSTVWLSDDTLIKQIANRYGQDFDFNDYALLPDVLHTPDKIEPDGTNSFRFYKQIGTRRLVAVIKVLNETGEIYLTSQRLASEKQWQKAFK</sequence>
<dbReference type="InterPro" id="IPR006528">
    <property type="entry name" value="Phage_head_morphogenesis_dom"/>
</dbReference>
<dbReference type="EMBL" id="MLAH01000012">
    <property type="protein sequence ID" value="OOF86717.1"/>
    <property type="molecule type" value="Genomic_DNA"/>
</dbReference>
<comment type="caution">
    <text evidence="3">The sequence shown here is derived from an EMBL/GenBank/DDBJ whole genome shotgun (WGS) entry which is preliminary data.</text>
</comment>
<proteinExistence type="predicted"/>